<name>A0A1T1AWB0_RHOFE</name>
<dbReference type="AlphaFoldDB" id="A0A1T1AWB0"/>
<reference evidence="2 3" key="1">
    <citation type="submission" date="2017-01" db="EMBL/GenBank/DDBJ databases">
        <title>Genome sequencing of Rhodoferax fermentans JCM 7819.</title>
        <authorList>
            <person name="Kim Y.J."/>
            <person name="Farh M.E.-A."/>
            <person name="Yang D.-C."/>
        </authorList>
    </citation>
    <scope>NUCLEOTIDE SEQUENCE [LARGE SCALE GENOMIC DNA]</scope>
    <source>
        <strain evidence="2 3">JCM 7819</strain>
    </source>
</reference>
<dbReference type="Proteomes" id="UP000190750">
    <property type="component" value="Unassembled WGS sequence"/>
</dbReference>
<accession>A0A1T1AWB0</accession>
<gene>
    <name evidence="2" type="ORF">RF819_18295</name>
</gene>
<organism evidence="2 3">
    <name type="scientific">Rhodoferax fermentans</name>
    <dbReference type="NCBI Taxonomy" id="28066"/>
    <lineage>
        <taxon>Bacteria</taxon>
        <taxon>Pseudomonadati</taxon>
        <taxon>Pseudomonadota</taxon>
        <taxon>Betaproteobacteria</taxon>
        <taxon>Burkholderiales</taxon>
        <taxon>Comamonadaceae</taxon>
        <taxon>Rhodoferax</taxon>
    </lineage>
</organism>
<feature type="domain" description="DUF2383" evidence="1">
    <location>
        <begin position="2"/>
        <end position="107"/>
    </location>
</feature>
<proteinExistence type="predicted"/>
<evidence type="ECO:0000313" key="2">
    <source>
        <dbReference type="EMBL" id="OOV08396.1"/>
    </source>
</evidence>
<sequence>MTDALHDVHTATNDVLKGYREMSARAEPEIQTVLARLIAMHEKHAAEHVAELKLLRESVQDDSSIQGTVNKVVVILRDWLTDLDRDVLPAVRDGEEALRNEYGKALQNEQVAANAAVAQMLRAQMDAITTEIARLPKN</sequence>
<dbReference type="Pfam" id="PF09537">
    <property type="entry name" value="DUF2383"/>
    <property type="match status" value="1"/>
</dbReference>
<dbReference type="InterPro" id="IPR019052">
    <property type="entry name" value="DUF2383"/>
</dbReference>
<keyword evidence="3" id="KW-1185">Reference proteome</keyword>
<evidence type="ECO:0000259" key="1">
    <source>
        <dbReference type="Pfam" id="PF09537"/>
    </source>
</evidence>
<evidence type="ECO:0000313" key="3">
    <source>
        <dbReference type="Proteomes" id="UP000190750"/>
    </source>
</evidence>
<dbReference type="EMBL" id="MTJN01000002">
    <property type="protein sequence ID" value="OOV08396.1"/>
    <property type="molecule type" value="Genomic_DNA"/>
</dbReference>
<comment type="caution">
    <text evidence="2">The sequence shown here is derived from an EMBL/GenBank/DDBJ whole genome shotgun (WGS) entry which is preliminary data.</text>
</comment>
<protein>
    <recommendedName>
        <fullName evidence="1">DUF2383 domain-containing protein</fullName>
    </recommendedName>
</protein>
<dbReference type="InterPro" id="IPR012347">
    <property type="entry name" value="Ferritin-like"/>
</dbReference>
<dbReference type="Gene3D" id="1.20.1260.10">
    <property type="match status" value="1"/>
</dbReference>
<dbReference type="STRING" id="28066.RF819_18295"/>